<gene>
    <name evidence="14" type="ORF">C8046_15950</name>
</gene>
<comment type="subcellular location">
    <subcellularLocation>
        <location evidence="2">Cell membrane</location>
    </subcellularLocation>
</comment>
<feature type="transmembrane region" description="Helical" evidence="11">
    <location>
        <begin position="177"/>
        <end position="201"/>
    </location>
</feature>
<dbReference type="InterPro" id="IPR036097">
    <property type="entry name" value="HisK_dim/P_sf"/>
</dbReference>
<evidence type="ECO:0000256" key="3">
    <source>
        <dbReference type="ARBA" id="ARBA00012438"/>
    </source>
</evidence>
<proteinExistence type="predicted"/>
<evidence type="ECO:0000259" key="12">
    <source>
        <dbReference type="PROSITE" id="PS50109"/>
    </source>
</evidence>
<dbReference type="AlphaFoldDB" id="A0A2U1ZYA6"/>
<dbReference type="GO" id="GO:0005886">
    <property type="term" value="C:plasma membrane"/>
    <property type="evidence" value="ECO:0007669"/>
    <property type="project" value="UniProtKB-SubCell"/>
</dbReference>
<sequence>MTAWRQLPLRVRLVVLFSVLLTFALVAVGGLALTLLKSSLVREVDSQLDRAAQSLVDVAYSDLVPTGVQDPVNSALPTDYAVVLARPDGTEIQRCVAGPCTRGSLLGGSSVATAGPELGPLDVDSVALLAGRPFTVPGLDGGSWRVVVAPVTAPDGSVTGTAAVALPLTAVNATMGVMAGALLAVGGGVLALAAIATYIVVRSSLQPLRRIETTAARIAAGDLAQRVEPAPPTTEVGSLATSLNTMLGQVETSFHAQQASEQRMKAFVGDASHELRTPLATLTGYAELYRIGGIPPEEVPGVMKRIETSSVRMTALVADLLSLARLDQGVGMTPVPLDVEAPLRDAARDLEVLDPTRAVTVRVDTTRQVLADDAALRRILTNLVANAAAYSPDGSPVELTAVDDGDVVRLAVVDHGPGVPEADRLRIFERFARLDSGRTRDAGGSGLGLSIVAGMTAALGGRVRCDATPGGGATMQVWLPTAT</sequence>
<dbReference type="PRINTS" id="PR00344">
    <property type="entry name" value="BCTRLSENSOR"/>
</dbReference>
<dbReference type="CDD" id="cd00082">
    <property type="entry name" value="HisKA"/>
    <property type="match status" value="1"/>
</dbReference>
<dbReference type="PROSITE" id="PS50109">
    <property type="entry name" value="HIS_KIN"/>
    <property type="match status" value="1"/>
</dbReference>
<dbReference type="GO" id="GO:0000155">
    <property type="term" value="F:phosphorelay sensor kinase activity"/>
    <property type="evidence" value="ECO:0007669"/>
    <property type="project" value="InterPro"/>
</dbReference>
<dbReference type="Gene3D" id="6.10.340.10">
    <property type="match status" value="1"/>
</dbReference>
<dbReference type="CDD" id="cd00075">
    <property type="entry name" value="HATPase"/>
    <property type="match status" value="1"/>
</dbReference>
<dbReference type="PANTHER" id="PTHR45436:SF5">
    <property type="entry name" value="SENSOR HISTIDINE KINASE TRCS"/>
    <property type="match status" value="1"/>
</dbReference>
<dbReference type="PROSITE" id="PS50885">
    <property type="entry name" value="HAMP"/>
    <property type="match status" value="1"/>
</dbReference>
<dbReference type="CDD" id="cd06225">
    <property type="entry name" value="HAMP"/>
    <property type="match status" value="1"/>
</dbReference>
<feature type="domain" description="HAMP" evidence="13">
    <location>
        <begin position="202"/>
        <end position="255"/>
    </location>
</feature>
<keyword evidence="10 11" id="KW-0472">Membrane</keyword>
<dbReference type="SUPFAM" id="SSF47384">
    <property type="entry name" value="Homodimeric domain of signal transducing histidine kinase"/>
    <property type="match status" value="1"/>
</dbReference>
<keyword evidence="7 14" id="KW-0418">Kinase</keyword>
<dbReference type="SUPFAM" id="SSF158472">
    <property type="entry name" value="HAMP domain-like"/>
    <property type="match status" value="1"/>
</dbReference>
<dbReference type="Gene3D" id="1.10.287.130">
    <property type="match status" value="1"/>
</dbReference>
<dbReference type="InterPro" id="IPR003594">
    <property type="entry name" value="HATPase_dom"/>
</dbReference>
<protein>
    <recommendedName>
        <fullName evidence="3">histidine kinase</fullName>
        <ecNumber evidence="3">2.7.13.3</ecNumber>
    </recommendedName>
</protein>
<accession>A0A2U1ZYA6</accession>
<organism evidence="14 15">
    <name type="scientific">Serinibacter arcticus</name>
    <dbReference type="NCBI Taxonomy" id="1655435"/>
    <lineage>
        <taxon>Bacteria</taxon>
        <taxon>Bacillati</taxon>
        <taxon>Actinomycetota</taxon>
        <taxon>Actinomycetes</taxon>
        <taxon>Micrococcales</taxon>
        <taxon>Beutenbergiaceae</taxon>
        <taxon>Serinibacter</taxon>
    </lineage>
</organism>
<dbReference type="InterPro" id="IPR004358">
    <property type="entry name" value="Sig_transdc_His_kin-like_C"/>
</dbReference>
<feature type="domain" description="Histidine kinase" evidence="12">
    <location>
        <begin position="270"/>
        <end position="483"/>
    </location>
</feature>
<keyword evidence="8 11" id="KW-1133">Transmembrane helix</keyword>
<dbReference type="EMBL" id="PYHR01000002">
    <property type="protein sequence ID" value="PWD51913.1"/>
    <property type="molecule type" value="Genomic_DNA"/>
</dbReference>
<dbReference type="FunFam" id="1.10.287.130:FF:000001">
    <property type="entry name" value="Two-component sensor histidine kinase"/>
    <property type="match status" value="1"/>
</dbReference>
<dbReference type="SMART" id="SM00388">
    <property type="entry name" value="HisKA"/>
    <property type="match status" value="1"/>
</dbReference>
<keyword evidence="4" id="KW-0597">Phosphoprotein</keyword>
<evidence type="ECO:0000313" key="14">
    <source>
        <dbReference type="EMBL" id="PWD51913.1"/>
    </source>
</evidence>
<dbReference type="Pfam" id="PF00512">
    <property type="entry name" value="HisKA"/>
    <property type="match status" value="1"/>
</dbReference>
<dbReference type="Proteomes" id="UP000245166">
    <property type="component" value="Unassembled WGS sequence"/>
</dbReference>
<dbReference type="InterPro" id="IPR003660">
    <property type="entry name" value="HAMP_dom"/>
</dbReference>
<evidence type="ECO:0000256" key="9">
    <source>
        <dbReference type="ARBA" id="ARBA00023012"/>
    </source>
</evidence>
<reference evidence="14 15" key="1">
    <citation type="submission" date="2018-03" db="EMBL/GenBank/DDBJ databases">
        <title>Genome assembly of novel Miniimonas species PCH200.</title>
        <authorList>
            <person name="Thakur V."/>
            <person name="Kumar V."/>
            <person name="Singh D."/>
        </authorList>
    </citation>
    <scope>NUCLEOTIDE SEQUENCE [LARGE SCALE GENOMIC DNA]</scope>
    <source>
        <strain evidence="14 15">PCH200</strain>
    </source>
</reference>
<evidence type="ECO:0000256" key="4">
    <source>
        <dbReference type="ARBA" id="ARBA00022553"/>
    </source>
</evidence>
<evidence type="ECO:0000256" key="11">
    <source>
        <dbReference type="SAM" id="Phobius"/>
    </source>
</evidence>
<comment type="catalytic activity">
    <reaction evidence="1">
        <text>ATP + protein L-histidine = ADP + protein N-phospho-L-histidine.</text>
        <dbReference type="EC" id="2.7.13.3"/>
    </reaction>
</comment>
<evidence type="ECO:0000256" key="10">
    <source>
        <dbReference type="ARBA" id="ARBA00023136"/>
    </source>
</evidence>
<keyword evidence="5" id="KW-0808">Transferase</keyword>
<dbReference type="PANTHER" id="PTHR45436">
    <property type="entry name" value="SENSOR HISTIDINE KINASE YKOH"/>
    <property type="match status" value="1"/>
</dbReference>
<evidence type="ECO:0000256" key="8">
    <source>
        <dbReference type="ARBA" id="ARBA00022989"/>
    </source>
</evidence>
<dbReference type="RefSeq" id="WP_109230294.1">
    <property type="nucleotide sequence ID" value="NZ_PYHR01000002.1"/>
</dbReference>
<feature type="transmembrane region" description="Helical" evidence="11">
    <location>
        <begin position="12"/>
        <end position="36"/>
    </location>
</feature>
<dbReference type="SMART" id="SM00304">
    <property type="entry name" value="HAMP"/>
    <property type="match status" value="1"/>
</dbReference>
<dbReference type="Gene3D" id="3.30.565.10">
    <property type="entry name" value="Histidine kinase-like ATPase, C-terminal domain"/>
    <property type="match status" value="1"/>
</dbReference>
<evidence type="ECO:0000256" key="5">
    <source>
        <dbReference type="ARBA" id="ARBA00022679"/>
    </source>
</evidence>
<evidence type="ECO:0000259" key="13">
    <source>
        <dbReference type="PROSITE" id="PS50885"/>
    </source>
</evidence>
<dbReference type="InterPro" id="IPR036890">
    <property type="entry name" value="HATPase_C_sf"/>
</dbReference>
<dbReference type="SUPFAM" id="SSF55874">
    <property type="entry name" value="ATPase domain of HSP90 chaperone/DNA topoisomerase II/histidine kinase"/>
    <property type="match status" value="1"/>
</dbReference>
<dbReference type="Pfam" id="PF00672">
    <property type="entry name" value="HAMP"/>
    <property type="match status" value="1"/>
</dbReference>
<keyword evidence="9" id="KW-0902">Two-component regulatory system</keyword>
<name>A0A2U1ZYA6_9MICO</name>
<dbReference type="Pfam" id="PF02518">
    <property type="entry name" value="HATPase_c"/>
    <property type="match status" value="1"/>
</dbReference>
<evidence type="ECO:0000256" key="1">
    <source>
        <dbReference type="ARBA" id="ARBA00000085"/>
    </source>
</evidence>
<keyword evidence="15" id="KW-1185">Reference proteome</keyword>
<dbReference type="InterPro" id="IPR050428">
    <property type="entry name" value="TCS_sensor_his_kinase"/>
</dbReference>
<dbReference type="SMART" id="SM00387">
    <property type="entry name" value="HATPase_c"/>
    <property type="match status" value="1"/>
</dbReference>
<evidence type="ECO:0000313" key="15">
    <source>
        <dbReference type="Proteomes" id="UP000245166"/>
    </source>
</evidence>
<evidence type="ECO:0000256" key="6">
    <source>
        <dbReference type="ARBA" id="ARBA00022692"/>
    </source>
</evidence>
<dbReference type="InterPro" id="IPR003661">
    <property type="entry name" value="HisK_dim/P_dom"/>
</dbReference>
<dbReference type="InterPro" id="IPR005467">
    <property type="entry name" value="His_kinase_dom"/>
</dbReference>
<dbReference type="EC" id="2.7.13.3" evidence="3"/>
<comment type="caution">
    <text evidence="14">The sequence shown here is derived from an EMBL/GenBank/DDBJ whole genome shotgun (WGS) entry which is preliminary data.</text>
</comment>
<keyword evidence="6 11" id="KW-0812">Transmembrane</keyword>
<evidence type="ECO:0000256" key="2">
    <source>
        <dbReference type="ARBA" id="ARBA00004236"/>
    </source>
</evidence>
<dbReference type="OrthoDB" id="9786919at2"/>
<evidence type="ECO:0000256" key="7">
    <source>
        <dbReference type="ARBA" id="ARBA00022777"/>
    </source>
</evidence>